<proteinExistence type="inferred from homology"/>
<dbReference type="InterPro" id="IPR029062">
    <property type="entry name" value="Class_I_gatase-like"/>
</dbReference>
<evidence type="ECO:0000259" key="3">
    <source>
        <dbReference type="Pfam" id="PF02016"/>
    </source>
</evidence>
<feature type="domain" description="LD-carboxypeptidase C-terminal" evidence="4">
    <location>
        <begin position="234"/>
        <end position="354"/>
    </location>
</feature>
<reference evidence="5" key="1">
    <citation type="submission" date="2024-03" db="EMBL/GenBank/DDBJ databases">
        <title>Human intestinal bacterial collection.</title>
        <authorList>
            <person name="Pauvert C."/>
            <person name="Hitch T.C.A."/>
            <person name="Clavel T."/>
        </authorList>
    </citation>
    <scope>NUCLEOTIDE SEQUENCE [LARGE SCALE GENOMIC DNA]</scope>
    <source>
        <strain evidence="5">CLA-AA-H89B</strain>
    </source>
</reference>
<dbReference type="PIRSF" id="PIRSF028757">
    <property type="entry name" value="LD-carboxypeptidase"/>
    <property type="match status" value="1"/>
</dbReference>
<feature type="domain" description="LD-carboxypeptidase N-terminal" evidence="3">
    <location>
        <begin position="13"/>
        <end position="129"/>
    </location>
</feature>
<dbReference type="SUPFAM" id="SSF52317">
    <property type="entry name" value="Class I glutamine amidotransferase-like"/>
    <property type="match status" value="1"/>
</dbReference>
<evidence type="ECO:0000256" key="2">
    <source>
        <dbReference type="ARBA" id="ARBA00022801"/>
    </source>
</evidence>
<protein>
    <submittedName>
        <fullName evidence="5">S66 peptidase family protein</fullName>
    </submittedName>
</protein>
<dbReference type="Pfam" id="PF02016">
    <property type="entry name" value="Peptidase_S66"/>
    <property type="match status" value="1"/>
</dbReference>
<keyword evidence="2" id="KW-0378">Hydrolase</keyword>
<gene>
    <name evidence="5" type="ORF">WMO37_00800</name>
</gene>
<sequence length="370" mass="41159">MRYPAYLKKNGTIGFVAPSFGCATEPYKSAFESALAAFHEMGYQTMLGPNCYAAEGIGISNTPQKCAAELQQMYENPENNILLSCGGGELMCEILPYIDWEAIKKAPPKWFAGYSDNTNFTFLQTIMADTASLYAPCAGAFGMKPWHRAVQDAFGVLTGTLEETAGNSGTERESAADGQKKMPERKITITDYDLWEKESLKSEENPTAPYHATEKSVLRVYSEDGTVTTQTRVSGRLLGGCMDCLVNLTGTSFDKVAEFQKKYRDDGILWFLESCDLNVMSIRRAMWHMKQAGWFENTKGFLIGRPLQFGQEMMGLDQYEAVMGIVREYHVPVIMDVSIGHLPPSMPVICGSLAEAVVHENKLTLEMRLR</sequence>
<dbReference type="Pfam" id="PF17676">
    <property type="entry name" value="Peptidase_S66C"/>
    <property type="match status" value="1"/>
</dbReference>
<dbReference type="EMBL" id="JBBMFS010000001">
    <property type="protein sequence ID" value="MEQ2553556.1"/>
    <property type="molecule type" value="Genomic_DNA"/>
</dbReference>
<evidence type="ECO:0000259" key="4">
    <source>
        <dbReference type="Pfam" id="PF17676"/>
    </source>
</evidence>
<dbReference type="Gene3D" id="3.50.30.60">
    <property type="entry name" value="LD-carboxypeptidase A C-terminal domain-like"/>
    <property type="match status" value="1"/>
</dbReference>
<keyword evidence="6" id="KW-1185">Reference proteome</keyword>
<comment type="caution">
    <text evidence="5">The sequence shown here is derived from an EMBL/GenBank/DDBJ whole genome shotgun (WGS) entry which is preliminary data.</text>
</comment>
<dbReference type="InterPro" id="IPR040449">
    <property type="entry name" value="Peptidase_S66_N"/>
</dbReference>
<dbReference type="SUPFAM" id="SSF141986">
    <property type="entry name" value="LD-carboxypeptidase A C-terminal domain-like"/>
    <property type="match status" value="1"/>
</dbReference>
<evidence type="ECO:0000256" key="1">
    <source>
        <dbReference type="ARBA" id="ARBA00010233"/>
    </source>
</evidence>
<dbReference type="InterPro" id="IPR027478">
    <property type="entry name" value="LdcA_N"/>
</dbReference>
<dbReference type="PANTHER" id="PTHR30237">
    <property type="entry name" value="MURAMOYLTETRAPEPTIDE CARBOXYPEPTIDASE"/>
    <property type="match status" value="1"/>
</dbReference>
<evidence type="ECO:0000313" key="5">
    <source>
        <dbReference type="EMBL" id="MEQ2553556.1"/>
    </source>
</evidence>
<dbReference type="Gene3D" id="3.40.50.10740">
    <property type="entry name" value="Class I glutamine amidotransferase-like"/>
    <property type="match status" value="1"/>
</dbReference>
<dbReference type="CDD" id="cd07062">
    <property type="entry name" value="Peptidase_S66_mccF_like"/>
    <property type="match status" value="1"/>
</dbReference>
<comment type="similarity">
    <text evidence="1">Belongs to the peptidase S66 family.</text>
</comment>
<dbReference type="Proteomes" id="UP001546774">
    <property type="component" value="Unassembled WGS sequence"/>
</dbReference>
<accession>A0ABV1H2H8</accession>
<name>A0ABV1H2H8_9FIRM</name>
<dbReference type="InterPro" id="IPR003507">
    <property type="entry name" value="S66_fam"/>
</dbReference>
<evidence type="ECO:0000313" key="6">
    <source>
        <dbReference type="Proteomes" id="UP001546774"/>
    </source>
</evidence>
<organism evidence="5 6">
    <name type="scientific">Lachnospira intestinalis</name>
    <dbReference type="NCBI Taxonomy" id="3133158"/>
    <lineage>
        <taxon>Bacteria</taxon>
        <taxon>Bacillati</taxon>
        <taxon>Bacillota</taxon>
        <taxon>Clostridia</taxon>
        <taxon>Lachnospirales</taxon>
        <taxon>Lachnospiraceae</taxon>
        <taxon>Lachnospira</taxon>
    </lineage>
</organism>
<dbReference type="InterPro" id="IPR040921">
    <property type="entry name" value="Peptidase_S66C"/>
</dbReference>
<dbReference type="InterPro" id="IPR027461">
    <property type="entry name" value="Carboxypeptidase_A_C_sf"/>
</dbReference>